<comment type="caution">
    <text evidence="3">The sequence shown here is derived from an EMBL/GenBank/DDBJ whole genome shotgun (WGS) entry which is preliminary data.</text>
</comment>
<dbReference type="Proteomes" id="UP001459277">
    <property type="component" value="Unassembled WGS sequence"/>
</dbReference>
<dbReference type="CDD" id="cd06222">
    <property type="entry name" value="RNase_H_like"/>
    <property type="match status" value="1"/>
</dbReference>
<evidence type="ECO:0000259" key="2">
    <source>
        <dbReference type="Pfam" id="PF13966"/>
    </source>
</evidence>
<dbReference type="SUPFAM" id="SSF53098">
    <property type="entry name" value="Ribonuclease H-like"/>
    <property type="match status" value="1"/>
</dbReference>
<accession>A0AAW2CUG4</accession>
<feature type="domain" description="Reverse transcriptase zinc-binding" evidence="2">
    <location>
        <begin position="34"/>
        <end position="117"/>
    </location>
</feature>
<dbReference type="GO" id="GO:0003676">
    <property type="term" value="F:nucleic acid binding"/>
    <property type="evidence" value="ECO:0007669"/>
    <property type="project" value="InterPro"/>
</dbReference>
<proteinExistence type="predicted"/>
<dbReference type="InterPro" id="IPR053151">
    <property type="entry name" value="RNase_H-like"/>
</dbReference>
<organism evidence="3 4">
    <name type="scientific">Lithocarpus litseifolius</name>
    <dbReference type="NCBI Taxonomy" id="425828"/>
    <lineage>
        <taxon>Eukaryota</taxon>
        <taxon>Viridiplantae</taxon>
        <taxon>Streptophyta</taxon>
        <taxon>Embryophyta</taxon>
        <taxon>Tracheophyta</taxon>
        <taxon>Spermatophyta</taxon>
        <taxon>Magnoliopsida</taxon>
        <taxon>eudicotyledons</taxon>
        <taxon>Gunneridae</taxon>
        <taxon>Pentapetalae</taxon>
        <taxon>rosids</taxon>
        <taxon>fabids</taxon>
        <taxon>Fagales</taxon>
        <taxon>Fagaceae</taxon>
        <taxon>Lithocarpus</taxon>
    </lineage>
</organism>
<evidence type="ECO:0000259" key="1">
    <source>
        <dbReference type="Pfam" id="PF13456"/>
    </source>
</evidence>
<dbReference type="AlphaFoldDB" id="A0AAW2CUG4"/>
<dbReference type="GO" id="GO:0004523">
    <property type="term" value="F:RNA-DNA hybrid ribonuclease activity"/>
    <property type="evidence" value="ECO:0007669"/>
    <property type="project" value="InterPro"/>
</dbReference>
<gene>
    <name evidence="3" type="ORF">SO802_014427</name>
</gene>
<feature type="domain" description="RNase H type-1" evidence="1">
    <location>
        <begin position="226"/>
        <end position="346"/>
    </location>
</feature>
<evidence type="ECO:0000313" key="4">
    <source>
        <dbReference type="Proteomes" id="UP001459277"/>
    </source>
</evidence>
<dbReference type="PANTHER" id="PTHR47723:SF19">
    <property type="entry name" value="POLYNUCLEOTIDYL TRANSFERASE, RIBONUCLEASE H-LIKE SUPERFAMILY PROTEIN"/>
    <property type="match status" value="1"/>
</dbReference>
<dbReference type="Pfam" id="PF13966">
    <property type="entry name" value="zf-RVT"/>
    <property type="match status" value="1"/>
</dbReference>
<dbReference type="Pfam" id="PF13456">
    <property type="entry name" value="RVT_3"/>
    <property type="match status" value="1"/>
</dbReference>
<dbReference type="PANTHER" id="PTHR47723">
    <property type="entry name" value="OS05G0353850 PROTEIN"/>
    <property type="match status" value="1"/>
</dbReference>
<dbReference type="InterPro" id="IPR036397">
    <property type="entry name" value="RNaseH_sf"/>
</dbReference>
<dbReference type="Gene3D" id="3.30.420.10">
    <property type="entry name" value="Ribonuclease H-like superfamily/Ribonuclease H"/>
    <property type="match status" value="1"/>
</dbReference>
<dbReference type="InterPro" id="IPR044730">
    <property type="entry name" value="RNase_H-like_dom_plant"/>
</dbReference>
<reference evidence="3 4" key="1">
    <citation type="submission" date="2024-01" db="EMBL/GenBank/DDBJ databases">
        <title>A telomere-to-telomere, gap-free genome of sweet tea (Lithocarpus litseifolius).</title>
        <authorList>
            <person name="Zhou J."/>
        </authorList>
    </citation>
    <scope>NUCLEOTIDE SEQUENCE [LARGE SCALE GENOMIC DNA]</scope>
    <source>
        <strain evidence="3">Zhou-2022a</strain>
        <tissue evidence="3">Leaf</tissue>
    </source>
</reference>
<evidence type="ECO:0000313" key="3">
    <source>
        <dbReference type="EMBL" id="KAL0000646.1"/>
    </source>
</evidence>
<name>A0AAW2CUG4_9ROSI</name>
<dbReference type="InterPro" id="IPR002156">
    <property type="entry name" value="RNaseH_domain"/>
</dbReference>
<dbReference type="InterPro" id="IPR026960">
    <property type="entry name" value="RVT-Znf"/>
</dbReference>
<protein>
    <recommendedName>
        <fullName evidence="5">RNase H type-1 domain-containing protein</fullName>
    </recommendedName>
</protein>
<sequence length="389" mass="43026">MPSIDVRATPLRRYAVREDQRSWISSQSGDFDPRNAYSLAIDENLEVPNFSGKWLWTLKTLPKIKVFLWKCLHLSLPVKAVLAHRGIDGLGGCDSCTGAEESIIHVLRDCSTAKSFWECSSYPDSFKLSFSDDLEPWIKKNSFGSTMAAGKDYEWRNFFLLGLWNLWLQRNRRAFKQQPANPDLVKVVEMQTRELMYCVLEPNGGKDRQVRQVKWLKPAEGWQKLNIDGSFVSTSGLAGCGGLLRDSSGQWIVGFAESICVSSSIAAELWALREGLGLCLERGATAVEIQIDASAAISLVASNVNTNGDLSGLVDDCRDLLMRLPQVKLSHCFREANFCADALANLGAASSDLSIVFDSPPPVLDKLLLDDMLGSYRPRLCTLAAGHVS</sequence>
<evidence type="ECO:0008006" key="5">
    <source>
        <dbReference type="Google" id="ProtNLM"/>
    </source>
</evidence>
<dbReference type="InterPro" id="IPR012337">
    <property type="entry name" value="RNaseH-like_sf"/>
</dbReference>
<dbReference type="EMBL" id="JAZDWU010000005">
    <property type="protein sequence ID" value="KAL0000646.1"/>
    <property type="molecule type" value="Genomic_DNA"/>
</dbReference>
<keyword evidence="4" id="KW-1185">Reference proteome</keyword>